<keyword evidence="3 4" id="KW-0732">Signal</keyword>
<dbReference type="Gene3D" id="3.40.50.2300">
    <property type="match status" value="2"/>
</dbReference>
<feature type="domain" description="Periplasmic binding protein" evidence="5">
    <location>
        <begin position="30"/>
        <end position="277"/>
    </location>
</feature>
<dbReference type="PANTHER" id="PTHR46847:SF2">
    <property type="entry name" value="ABC TRANSPORTER SUGAR-BINDING PROTEIN"/>
    <property type="match status" value="1"/>
</dbReference>
<protein>
    <submittedName>
        <fullName evidence="6">Monosaccharide ABC transporter substrate-binding protein (CUT2 family)</fullName>
    </submittedName>
</protein>
<dbReference type="AlphaFoldDB" id="A0A318K683"/>
<keyword evidence="7" id="KW-1185">Reference proteome</keyword>
<dbReference type="EMBL" id="QJKC01000004">
    <property type="protein sequence ID" value="PXX49476.1"/>
    <property type="molecule type" value="Genomic_DNA"/>
</dbReference>
<evidence type="ECO:0000313" key="7">
    <source>
        <dbReference type="Proteomes" id="UP000248395"/>
    </source>
</evidence>
<evidence type="ECO:0000256" key="3">
    <source>
        <dbReference type="ARBA" id="ARBA00022729"/>
    </source>
</evidence>
<feature type="signal peptide" evidence="4">
    <location>
        <begin position="1"/>
        <end position="24"/>
    </location>
</feature>
<comment type="similarity">
    <text evidence="2">Belongs to the bacterial solute-binding protein 2 family.</text>
</comment>
<comment type="caution">
    <text evidence="6">The sequence shown here is derived from an EMBL/GenBank/DDBJ whole genome shotgun (WGS) entry which is preliminary data.</text>
</comment>
<accession>A0A318K683</accession>
<dbReference type="OrthoDB" id="9814427at2"/>
<evidence type="ECO:0000256" key="2">
    <source>
        <dbReference type="ARBA" id="ARBA00007639"/>
    </source>
</evidence>
<evidence type="ECO:0000256" key="1">
    <source>
        <dbReference type="ARBA" id="ARBA00004196"/>
    </source>
</evidence>
<dbReference type="InterPro" id="IPR025997">
    <property type="entry name" value="SBP_2_dom"/>
</dbReference>
<reference evidence="6 7" key="1">
    <citation type="submission" date="2018-05" db="EMBL/GenBank/DDBJ databases">
        <title>Genomic Encyclopedia of Type Strains, Phase IV (KMG-IV): sequencing the most valuable type-strain genomes for metagenomic binning, comparative biology and taxonomic classification.</title>
        <authorList>
            <person name="Goeker M."/>
        </authorList>
    </citation>
    <scope>NUCLEOTIDE SEQUENCE [LARGE SCALE GENOMIC DNA]</scope>
    <source>
        <strain evidence="6 7">DSM 25134</strain>
    </source>
</reference>
<dbReference type="GO" id="GO:0030313">
    <property type="term" value="C:cell envelope"/>
    <property type="evidence" value="ECO:0007669"/>
    <property type="project" value="UniProtKB-SubCell"/>
</dbReference>
<feature type="chain" id="PRO_5016430186" evidence="4">
    <location>
        <begin position="25"/>
        <end position="364"/>
    </location>
</feature>
<dbReference type="Proteomes" id="UP000248395">
    <property type="component" value="Unassembled WGS sequence"/>
</dbReference>
<evidence type="ECO:0000256" key="4">
    <source>
        <dbReference type="SAM" id="SignalP"/>
    </source>
</evidence>
<dbReference type="CDD" id="cd06324">
    <property type="entry name" value="PBP1_ABC_sugar_binding-like"/>
    <property type="match status" value="1"/>
</dbReference>
<comment type="subcellular location">
    <subcellularLocation>
        <location evidence="1">Cell envelope</location>
    </subcellularLocation>
</comment>
<dbReference type="GO" id="GO:0030246">
    <property type="term" value="F:carbohydrate binding"/>
    <property type="evidence" value="ECO:0007669"/>
    <property type="project" value="UniProtKB-ARBA"/>
</dbReference>
<dbReference type="InterPro" id="IPR028082">
    <property type="entry name" value="Peripla_BP_I"/>
</dbReference>
<dbReference type="SUPFAM" id="SSF53822">
    <property type="entry name" value="Periplasmic binding protein-like I"/>
    <property type="match status" value="1"/>
</dbReference>
<dbReference type="PANTHER" id="PTHR46847">
    <property type="entry name" value="D-ALLOSE-BINDING PERIPLASMIC PROTEIN-RELATED"/>
    <property type="match status" value="1"/>
</dbReference>
<proteinExistence type="inferred from homology"/>
<dbReference type="Pfam" id="PF13407">
    <property type="entry name" value="Peripla_BP_4"/>
    <property type="match status" value="1"/>
</dbReference>
<name>A0A318K683_9NEIS</name>
<evidence type="ECO:0000313" key="6">
    <source>
        <dbReference type="EMBL" id="PXX49476.1"/>
    </source>
</evidence>
<gene>
    <name evidence="6" type="ORF">DFR38_104118</name>
</gene>
<dbReference type="RefSeq" id="WP_082693688.1">
    <property type="nucleotide sequence ID" value="NZ_QJKC01000004.1"/>
</dbReference>
<evidence type="ECO:0000259" key="5">
    <source>
        <dbReference type="Pfam" id="PF13407"/>
    </source>
</evidence>
<organism evidence="6 7">
    <name type="scientific">Aquitalea magnusonii</name>
    <dbReference type="NCBI Taxonomy" id="332411"/>
    <lineage>
        <taxon>Bacteria</taxon>
        <taxon>Pseudomonadati</taxon>
        <taxon>Pseudomonadota</taxon>
        <taxon>Betaproteobacteria</taxon>
        <taxon>Neisseriales</taxon>
        <taxon>Chromobacteriaceae</taxon>
        <taxon>Aquitalea</taxon>
    </lineage>
</organism>
<sequence>MSMIRKLHSLSLAVAIMLHSTAWAFSVTFISPGRHDEAYWLSATRAMQAAAQQLDIQLEVLYAERDPLQMVKLTRTVTLRRHKPDYLLLVNEKLTGPALLSLAEQAGIPCFLSFNQLTPTQLRNSGLPRQRLKHWLGSLAPDNATAGTLTMQGLLSEASRHFPPGTPLHVLMMAGDHATPASSERVAAAQRVLAAHPEVRLTQLVYGEWERQRALQQGLWLLQRHPQINLVWAANDEMAFGLEEAIHRSGKQAGREVLLSAINNSQQAMVERQQGRLSALAAGHFMTGAWSLVLLYDYQHGHDFASEGLQLQPAMFSSISAPQALHFQHRFADNDFSSIRFRQFSKFANPALQHYAFRFDMVLD</sequence>